<dbReference type="InterPro" id="IPR036390">
    <property type="entry name" value="WH_DNA-bd_sf"/>
</dbReference>
<keyword evidence="2 7" id="KW-0238">DNA-binding</keyword>
<feature type="domain" description="IclR-ED" evidence="6">
    <location>
        <begin position="88"/>
        <end position="268"/>
    </location>
</feature>
<dbReference type="Pfam" id="PF01614">
    <property type="entry name" value="IclR_C"/>
    <property type="match status" value="1"/>
</dbReference>
<evidence type="ECO:0000256" key="2">
    <source>
        <dbReference type="ARBA" id="ARBA00023125"/>
    </source>
</evidence>
<evidence type="ECO:0000256" key="3">
    <source>
        <dbReference type="ARBA" id="ARBA00023163"/>
    </source>
</evidence>
<reference evidence="7 8" key="1">
    <citation type="journal article" date="2019" name="Int. J. Syst. Evol. Microbiol.">
        <title>The Global Catalogue of Microorganisms (GCM) 10K type strain sequencing project: providing services to taxonomists for standard genome sequencing and annotation.</title>
        <authorList>
            <consortium name="The Broad Institute Genomics Platform"/>
            <consortium name="The Broad Institute Genome Sequencing Center for Infectious Disease"/>
            <person name="Wu L."/>
            <person name="Ma J."/>
        </authorList>
    </citation>
    <scope>NUCLEOTIDE SEQUENCE [LARGE SCALE GENOMIC DNA]</scope>
    <source>
        <strain evidence="7 8">JCM 16009</strain>
    </source>
</reference>
<protein>
    <submittedName>
        <fullName evidence="7">DNA-binding transcriptional regulator KdgR</fullName>
    </submittedName>
</protein>
<dbReference type="Gene3D" id="3.30.450.40">
    <property type="match status" value="1"/>
</dbReference>
<dbReference type="InterPro" id="IPR050707">
    <property type="entry name" value="HTH_MetabolicPath_Reg"/>
</dbReference>
<feature type="domain" description="HTH iclR-type" evidence="5">
    <location>
        <begin position="26"/>
        <end position="94"/>
    </location>
</feature>
<dbReference type="InterPro" id="IPR036388">
    <property type="entry name" value="WH-like_DNA-bd_sf"/>
</dbReference>
<keyword evidence="3" id="KW-0804">Transcription</keyword>
<organism evidence="7 8">
    <name type="scientific">Pseudonocardia ailaonensis</name>
    <dbReference type="NCBI Taxonomy" id="367279"/>
    <lineage>
        <taxon>Bacteria</taxon>
        <taxon>Bacillati</taxon>
        <taxon>Actinomycetota</taxon>
        <taxon>Actinomycetes</taxon>
        <taxon>Pseudonocardiales</taxon>
        <taxon>Pseudonocardiaceae</taxon>
        <taxon>Pseudonocardia</taxon>
    </lineage>
</organism>
<dbReference type="PANTHER" id="PTHR30136:SF24">
    <property type="entry name" value="HTH-TYPE TRANSCRIPTIONAL REPRESSOR ALLR"/>
    <property type="match status" value="1"/>
</dbReference>
<dbReference type="GO" id="GO:0003677">
    <property type="term" value="F:DNA binding"/>
    <property type="evidence" value="ECO:0007669"/>
    <property type="project" value="UniProtKB-KW"/>
</dbReference>
<dbReference type="EMBL" id="BAAAQK010000009">
    <property type="protein sequence ID" value="GAA1850964.1"/>
    <property type="molecule type" value="Genomic_DNA"/>
</dbReference>
<dbReference type="SMART" id="SM00346">
    <property type="entry name" value="HTH_ICLR"/>
    <property type="match status" value="1"/>
</dbReference>
<sequence length="277" mass="29509">MRKTELSPDTDNERSANGADGDSALPRAVTVVFRVLEAVAAAPGAGVSALARDLDIAKSTVQRALRTLEALGYVYSSGEITRWYLTLRTYTLGSRAPVVDLAPLALTEMRELSAVTNESVQLLALEGDSVLVIEKIDSTQAVRSYVGRGERLPAHVSASGKALLASSPYVLEEMLRRPLHGYTEGTITDPERFRAQIAEIREQGYALNDGEYRSDVSAIGAVVFGGAGDAIAAIGISAPRHRASPERLREMAPALLAATGRLSRSAQLDMRDSGNGS</sequence>
<name>A0ABN2N7R8_9PSEU</name>
<evidence type="ECO:0000313" key="8">
    <source>
        <dbReference type="Proteomes" id="UP001500449"/>
    </source>
</evidence>
<dbReference type="Proteomes" id="UP001500449">
    <property type="component" value="Unassembled WGS sequence"/>
</dbReference>
<keyword evidence="1" id="KW-0805">Transcription regulation</keyword>
<dbReference type="SUPFAM" id="SSF55781">
    <property type="entry name" value="GAF domain-like"/>
    <property type="match status" value="1"/>
</dbReference>
<evidence type="ECO:0000259" key="5">
    <source>
        <dbReference type="PROSITE" id="PS51077"/>
    </source>
</evidence>
<dbReference type="InterPro" id="IPR029016">
    <property type="entry name" value="GAF-like_dom_sf"/>
</dbReference>
<keyword evidence="8" id="KW-1185">Reference proteome</keyword>
<dbReference type="PROSITE" id="PS51078">
    <property type="entry name" value="ICLR_ED"/>
    <property type="match status" value="1"/>
</dbReference>
<evidence type="ECO:0000256" key="4">
    <source>
        <dbReference type="SAM" id="MobiDB-lite"/>
    </source>
</evidence>
<evidence type="ECO:0000259" key="6">
    <source>
        <dbReference type="PROSITE" id="PS51078"/>
    </source>
</evidence>
<dbReference type="PANTHER" id="PTHR30136">
    <property type="entry name" value="HELIX-TURN-HELIX TRANSCRIPTIONAL REGULATOR, ICLR FAMILY"/>
    <property type="match status" value="1"/>
</dbReference>
<feature type="compositionally biased region" description="Basic and acidic residues" evidence="4">
    <location>
        <begin position="1"/>
        <end position="14"/>
    </location>
</feature>
<dbReference type="SUPFAM" id="SSF46785">
    <property type="entry name" value="Winged helix' DNA-binding domain"/>
    <property type="match status" value="1"/>
</dbReference>
<feature type="region of interest" description="Disordered" evidence="4">
    <location>
        <begin position="1"/>
        <end position="22"/>
    </location>
</feature>
<evidence type="ECO:0000256" key="1">
    <source>
        <dbReference type="ARBA" id="ARBA00023015"/>
    </source>
</evidence>
<dbReference type="PROSITE" id="PS51077">
    <property type="entry name" value="HTH_ICLR"/>
    <property type="match status" value="1"/>
</dbReference>
<gene>
    <name evidence="7" type="primary">kdgR_1</name>
    <name evidence="7" type="ORF">GCM10009836_33640</name>
</gene>
<evidence type="ECO:0000313" key="7">
    <source>
        <dbReference type="EMBL" id="GAA1850964.1"/>
    </source>
</evidence>
<dbReference type="InterPro" id="IPR005471">
    <property type="entry name" value="Tscrpt_reg_IclR_N"/>
</dbReference>
<dbReference type="Gene3D" id="1.10.10.10">
    <property type="entry name" value="Winged helix-like DNA-binding domain superfamily/Winged helix DNA-binding domain"/>
    <property type="match status" value="1"/>
</dbReference>
<comment type="caution">
    <text evidence="7">The sequence shown here is derived from an EMBL/GenBank/DDBJ whole genome shotgun (WGS) entry which is preliminary data.</text>
</comment>
<dbReference type="Pfam" id="PF09339">
    <property type="entry name" value="HTH_IclR"/>
    <property type="match status" value="1"/>
</dbReference>
<accession>A0ABN2N7R8</accession>
<dbReference type="InterPro" id="IPR014757">
    <property type="entry name" value="Tscrpt_reg_IclR_C"/>
</dbReference>
<proteinExistence type="predicted"/>